<evidence type="ECO:0000313" key="1">
    <source>
        <dbReference type="EnsemblPlants" id="PAC:32954534.CDS.1"/>
    </source>
</evidence>
<proteinExistence type="predicted"/>
<dbReference type="Proteomes" id="UP000006727">
    <property type="component" value="Chromosome 5"/>
</dbReference>
<reference evidence="1 2" key="2">
    <citation type="journal article" date="2018" name="Plant J.">
        <title>The Physcomitrella patens chromosome-scale assembly reveals moss genome structure and evolution.</title>
        <authorList>
            <person name="Lang D."/>
            <person name="Ullrich K.K."/>
            <person name="Murat F."/>
            <person name="Fuchs J."/>
            <person name="Jenkins J."/>
            <person name="Haas F.B."/>
            <person name="Piednoel M."/>
            <person name="Gundlach H."/>
            <person name="Van Bel M."/>
            <person name="Meyberg R."/>
            <person name="Vives C."/>
            <person name="Morata J."/>
            <person name="Symeonidi A."/>
            <person name="Hiss M."/>
            <person name="Muchero W."/>
            <person name="Kamisugi Y."/>
            <person name="Saleh O."/>
            <person name="Blanc G."/>
            <person name="Decker E.L."/>
            <person name="van Gessel N."/>
            <person name="Grimwood J."/>
            <person name="Hayes R.D."/>
            <person name="Graham S.W."/>
            <person name="Gunter L.E."/>
            <person name="McDaniel S.F."/>
            <person name="Hoernstein S.N.W."/>
            <person name="Larsson A."/>
            <person name="Li F.W."/>
            <person name="Perroud P.F."/>
            <person name="Phillips J."/>
            <person name="Ranjan P."/>
            <person name="Rokshar D.S."/>
            <person name="Rothfels C.J."/>
            <person name="Schneider L."/>
            <person name="Shu S."/>
            <person name="Stevenson D.W."/>
            <person name="Thummler F."/>
            <person name="Tillich M."/>
            <person name="Villarreal Aguilar J.C."/>
            <person name="Widiez T."/>
            <person name="Wong G.K."/>
            <person name="Wymore A."/>
            <person name="Zhang Y."/>
            <person name="Zimmer A.D."/>
            <person name="Quatrano R.S."/>
            <person name="Mayer K.F.X."/>
            <person name="Goodstein D."/>
            <person name="Casacuberta J.M."/>
            <person name="Vandepoele K."/>
            <person name="Reski R."/>
            <person name="Cuming A.C."/>
            <person name="Tuskan G.A."/>
            <person name="Maumus F."/>
            <person name="Salse J."/>
            <person name="Schmutz J."/>
            <person name="Rensing S.A."/>
        </authorList>
    </citation>
    <scope>NUCLEOTIDE SEQUENCE [LARGE SCALE GENOMIC DNA]</scope>
    <source>
        <strain evidence="1 2">cv. Gransden 2004</strain>
    </source>
</reference>
<dbReference type="InParanoid" id="A0A7I3ZI03"/>
<dbReference type="EMBL" id="ABEU02000005">
    <property type="status" value="NOT_ANNOTATED_CDS"/>
    <property type="molecule type" value="Genomic_DNA"/>
</dbReference>
<reference evidence="1" key="3">
    <citation type="submission" date="2020-12" db="UniProtKB">
        <authorList>
            <consortium name="EnsemblPlants"/>
        </authorList>
    </citation>
    <scope>IDENTIFICATION</scope>
</reference>
<keyword evidence="2" id="KW-1185">Reference proteome</keyword>
<protein>
    <submittedName>
        <fullName evidence="1">Uncharacterized protein</fullName>
    </submittedName>
</protein>
<dbReference type="Gramene" id="Pp3c5_19710V3.1">
    <property type="protein sequence ID" value="PAC:32954534.CDS.1"/>
    <property type="gene ID" value="Pp3c5_19710"/>
</dbReference>
<accession>A0A7I3ZI03</accession>
<reference evidence="1 2" key="1">
    <citation type="journal article" date="2008" name="Science">
        <title>The Physcomitrella genome reveals evolutionary insights into the conquest of land by plants.</title>
        <authorList>
            <person name="Rensing S."/>
            <person name="Lang D."/>
            <person name="Zimmer A."/>
            <person name="Terry A."/>
            <person name="Salamov A."/>
            <person name="Shapiro H."/>
            <person name="Nishiyama T."/>
            <person name="Perroud P.-F."/>
            <person name="Lindquist E."/>
            <person name="Kamisugi Y."/>
            <person name="Tanahashi T."/>
            <person name="Sakakibara K."/>
            <person name="Fujita T."/>
            <person name="Oishi K."/>
            <person name="Shin-I T."/>
            <person name="Kuroki Y."/>
            <person name="Toyoda A."/>
            <person name="Suzuki Y."/>
            <person name="Hashimoto A."/>
            <person name="Yamaguchi K."/>
            <person name="Sugano A."/>
            <person name="Kohara Y."/>
            <person name="Fujiyama A."/>
            <person name="Anterola A."/>
            <person name="Aoki S."/>
            <person name="Ashton N."/>
            <person name="Barbazuk W.B."/>
            <person name="Barker E."/>
            <person name="Bennetzen J."/>
            <person name="Bezanilla M."/>
            <person name="Blankenship R."/>
            <person name="Cho S.H."/>
            <person name="Dutcher S."/>
            <person name="Estelle M."/>
            <person name="Fawcett J.A."/>
            <person name="Gundlach H."/>
            <person name="Hanada K."/>
            <person name="Heyl A."/>
            <person name="Hicks K.A."/>
            <person name="Hugh J."/>
            <person name="Lohr M."/>
            <person name="Mayer K."/>
            <person name="Melkozernov A."/>
            <person name="Murata T."/>
            <person name="Nelson D."/>
            <person name="Pils B."/>
            <person name="Prigge M."/>
            <person name="Reiss B."/>
            <person name="Renner T."/>
            <person name="Rombauts S."/>
            <person name="Rushton P."/>
            <person name="Sanderfoot A."/>
            <person name="Schween G."/>
            <person name="Shiu S.-H."/>
            <person name="Stueber K."/>
            <person name="Theodoulou F.L."/>
            <person name="Tu H."/>
            <person name="Van de Peer Y."/>
            <person name="Verrier P.J."/>
            <person name="Waters E."/>
            <person name="Wood A."/>
            <person name="Yang L."/>
            <person name="Cove D."/>
            <person name="Cuming A."/>
            <person name="Hasebe M."/>
            <person name="Lucas S."/>
            <person name="Mishler D.B."/>
            <person name="Reski R."/>
            <person name="Grigoriev I."/>
            <person name="Quatrano R.S."/>
            <person name="Boore J.L."/>
        </authorList>
    </citation>
    <scope>NUCLEOTIDE SEQUENCE [LARGE SCALE GENOMIC DNA]</scope>
    <source>
        <strain evidence="1 2">cv. Gransden 2004</strain>
    </source>
</reference>
<organism evidence="1 2">
    <name type="scientific">Physcomitrium patens</name>
    <name type="common">Spreading-leaved earth moss</name>
    <name type="synonym">Physcomitrella patens</name>
    <dbReference type="NCBI Taxonomy" id="3218"/>
    <lineage>
        <taxon>Eukaryota</taxon>
        <taxon>Viridiplantae</taxon>
        <taxon>Streptophyta</taxon>
        <taxon>Embryophyta</taxon>
        <taxon>Bryophyta</taxon>
        <taxon>Bryophytina</taxon>
        <taxon>Bryopsida</taxon>
        <taxon>Funariidae</taxon>
        <taxon>Funariales</taxon>
        <taxon>Funariaceae</taxon>
        <taxon>Physcomitrium</taxon>
    </lineage>
</organism>
<name>A0A7I3ZI03_PHYPA</name>
<evidence type="ECO:0000313" key="2">
    <source>
        <dbReference type="Proteomes" id="UP000006727"/>
    </source>
</evidence>
<dbReference type="EnsemblPlants" id="Pp3c5_19710V3.1">
    <property type="protein sequence ID" value="PAC:32954534.CDS.1"/>
    <property type="gene ID" value="Pp3c5_19710"/>
</dbReference>
<sequence length="70" mass="7627">RRGDGVGVNLEFRDGSCCDCVCLSSGEWCCPAFFKATGGCLPLFFFDECLTPLPVSGSRSEEISRKLLSR</sequence>
<dbReference type="AlphaFoldDB" id="A0A7I3ZI03"/>